<accession>A0ABV2KXB5</accession>
<organism evidence="6 7">
    <name type="scientific">Alkalibacillus flavidus</name>
    <dbReference type="NCBI Taxonomy" id="546021"/>
    <lineage>
        <taxon>Bacteria</taxon>
        <taxon>Bacillati</taxon>
        <taxon>Bacillota</taxon>
        <taxon>Bacilli</taxon>
        <taxon>Bacillales</taxon>
        <taxon>Bacillaceae</taxon>
        <taxon>Alkalibacillus</taxon>
    </lineage>
</organism>
<dbReference type="InterPro" id="IPR036220">
    <property type="entry name" value="UDP-Glc/GDP-Man_DH_C_sf"/>
</dbReference>
<dbReference type="SMART" id="SM00984">
    <property type="entry name" value="UDPG_MGDP_dh_C"/>
    <property type="match status" value="1"/>
</dbReference>
<dbReference type="InterPro" id="IPR014027">
    <property type="entry name" value="UDP-Glc/GDP-Man_DH_C"/>
</dbReference>
<dbReference type="Pfam" id="PF03721">
    <property type="entry name" value="UDPG_MGDP_dh_N"/>
    <property type="match status" value="1"/>
</dbReference>
<dbReference type="InterPro" id="IPR036291">
    <property type="entry name" value="NAD(P)-bd_dom_sf"/>
</dbReference>
<dbReference type="SUPFAM" id="SSF52413">
    <property type="entry name" value="UDP-glucose/GDP-mannose dehydrogenase C-terminal domain"/>
    <property type="match status" value="1"/>
</dbReference>
<dbReference type="EC" id="1.1.1.336" evidence="6"/>
<name>A0ABV2KXB5_9BACI</name>
<dbReference type="PIRSF" id="PIRSF000124">
    <property type="entry name" value="UDPglc_GDPman_dh"/>
    <property type="match status" value="1"/>
</dbReference>
<dbReference type="NCBIfam" id="TIGR03026">
    <property type="entry name" value="NDP-sugDHase"/>
    <property type="match status" value="1"/>
</dbReference>
<dbReference type="InterPro" id="IPR008927">
    <property type="entry name" value="6-PGluconate_DH-like_C_sf"/>
</dbReference>
<dbReference type="EMBL" id="JBEPMX010000014">
    <property type="protein sequence ID" value="MET3684231.1"/>
    <property type="molecule type" value="Genomic_DNA"/>
</dbReference>
<evidence type="ECO:0000256" key="1">
    <source>
        <dbReference type="ARBA" id="ARBA00006601"/>
    </source>
</evidence>
<proteinExistence type="inferred from homology"/>
<dbReference type="RefSeq" id="WP_354221387.1">
    <property type="nucleotide sequence ID" value="NZ_JBEPMX010000014.1"/>
</dbReference>
<evidence type="ECO:0000313" key="7">
    <source>
        <dbReference type="Proteomes" id="UP001549167"/>
    </source>
</evidence>
<dbReference type="Gene3D" id="3.40.50.720">
    <property type="entry name" value="NAD(P)-binding Rossmann-like Domain"/>
    <property type="match status" value="2"/>
</dbReference>
<dbReference type="SUPFAM" id="SSF48179">
    <property type="entry name" value="6-phosphogluconate dehydrogenase C-terminal domain-like"/>
    <property type="match status" value="1"/>
</dbReference>
<dbReference type="InterPro" id="IPR028359">
    <property type="entry name" value="UDP_ManNAc/GlcNAc_DH"/>
</dbReference>
<feature type="domain" description="UDP-glucose/GDP-mannose dehydrogenase C-terminal" evidence="5">
    <location>
        <begin position="308"/>
        <end position="408"/>
    </location>
</feature>
<evidence type="ECO:0000256" key="4">
    <source>
        <dbReference type="PIRNR" id="PIRNR000124"/>
    </source>
</evidence>
<comment type="similarity">
    <text evidence="1 4">Belongs to the UDP-glucose/GDP-mannose dehydrogenase family.</text>
</comment>
<dbReference type="PIRSF" id="PIRSF500136">
    <property type="entry name" value="UDP_ManNAc_DH"/>
    <property type="match status" value="1"/>
</dbReference>
<dbReference type="SUPFAM" id="SSF51735">
    <property type="entry name" value="NAD(P)-binding Rossmann-fold domains"/>
    <property type="match status" value="1"/>
</dbReference>
<comment type="caution">
    <text evidence="6">The sequence shown here is derived from an EMBL/GenBank/DDBJ whole genome shotgun (WGS) entry which is preliminary data.</text>
</comment>
<dbReference type="Pfam" id="PF03720">
    <property type="entry name" value="UDPG_MGDP_dh_C"/>
    <property type="match status" value="1"/>
</dbReference>
<reference evidence="6 7" key="1">
    <citation type="submission" date="2024-06" db="EMBL/GenBank/DDBJ databases">
        <title>Genomic Encyclopedia of Type Strains, Phase IV (KMG-IV): sequencing the most valuable type-strain genomes for metagenomic binning, comparative biology and taxonomic classification.</title>
        <authorList>
            <person name="Goeker M."/>
        </authorList>
    </citation>
    <scope>NUCLEOTIDE SEQUENCE [LARGE SCALE GENOMIC DNA]</scope>
    <source>
        <strain evidence="6 7">DSM 23520</strain>
    </source>
</reference>
<dbReference type="PANTHER" id="PTHR43491:SF2">
    <property type="entry name" value="UDP-N-ACETYL-D-MANNOSAMINE DEHYDROGENASE"/>
    <property type="match status" value="1"/>
</dbReference>
<protein>
    <submittedName>
        <fullName evidence="6">UDP-N-acetyl-D-mannosaminuronic acid dehydrogenase</fullName>
        <ecNumber evidence="6">1.1.1.336</ecNumber>
    </submittedName>
</protein>
<sequence length="429" mass="46460">MTKICVIGLGYIGLPTSALFANEGYDVVGVDINEHVVEQVNQGSIHIEEPGLDDMVAQAVKSGRLSASTKPVAADYFIIAVPTPVHDDHSANTDFVVKATESIAPVLQKGNTVIVESTIPPRTISDIVAPALKSAGFDAATNDVYLAHCPERVIPGNIVHELKYNHRIVGGFTPEAMEKAAAIYKQSVEGDVRETEAVVAEMSKLMENTFRDVNIALANELSKVADHLNIDASDVIDMANMHPRVNILQPGPGVGGHCIPVDPYFIIEKAKDTTPLMQTARDINDSMPSYVLDKMKAMIGDVQNPTVALLGLTYKGNTSDMRESPALQLIERMQADAPNMTFKCHDPFVAAETDAFPHDLYSLDDALNGADLAVVLADHQSFKDLTGDTFTSQMQSPVVFDTRNIYKQLDGVTVHSLTNLVDTHKQGVQ</sequence>
<gene>
    <name evidence="6" type="ORF">ABID56_002357</name>
</gene>
<dbReference type="InterPro" id="IPR017476">
    <property type="entry name" value="UDP-Glc/GDP-Man"/>
</dbReference>
<evidence type="ECO:0000256" key="2">
    <source>
        <dbReference type="ARBA" id="ARBA00023002"/>
    </source>
</evidence>
<dbReference type="GO" id="GO:0089714">
    <property type="term" value="F:UDP-N-acetyl-D-mannosamine dehydrogenase activity"/>
    <property type="evidence" value="ECO:0007669"/>
    <property type="project" value="UniProtKB-EC"/>
</dbReference>
<dbReference type="InterPro" id="IPR014026">
    <property type="entry name" value="UDP-Glc/GDP-Man_DH_dimer"/>
</dbReference>
<keyword evidence="7" id="KW-1185">Reference proteome</keyword>
<dbReference type="PANTHER" id="PTHR43491">
    <property type="entry name" value="UDP-N-ACETYL-D-MANNOSAMINE DEHYDROGENASE"/>
    <property type="match status" value="1"/>
</dbReference>
<dbReference type="Pfam" id="PF00984">
    <property type="entry name" value="UDPG_MGDP_dh"/>
    <property type="match status" value="1"/>
</dbReference>
<evidence type="ECO:0000259" key="5">
    <source>
        <dbReference type="SMART" id="SM00984"/>
    </source>
</evidence>
<keyword evidence="3" id="KW-0520">NAD</keyword>
<evidence type="ECO:0000256" key="3">
    <source>
        <dbReference type="ARBA" id="ARBA00023027"/>
    </source>
</evidence>
<dbReference type="Proteomes" id="UP001549167">
    <property type="component" value="Unassembled WGS sequence"/>
</dbReference>
<keyword evidence="2 6" id="KW-0560">Oxidoreductase</keyword>
<evidence type="ECO:0000313" key="6">
    <source>
        <dbReference type="EMBL" id="MET3684231.1"/>
    </source>
</evidence>
<dbReference type="InterPro" id="IPR001732">
    <property type="entry name" value="UDP-Glc/GDP-Man_DH_N"/>
</dbReference>